<accession>A0AAD6HTT7</accession>
<evidence type="ECO:0000256" key="6">
    <source>
        <dbReference type="ARBA" id="ARBA00023098"/>
    </source>
</evidence>
<feature type="domain" description="PLA2c" evidence="11">
    <location>
        <begin position="70"/>
        <end position="614"/>
    </location>
</feature>
<evidence type="ECO:0000259" key="11">
    <source>
        <dbReference type="PROSITE" id="PS51210"/>
    </source>
</evidence>
<reference evidence="12" key="1">
    <citation type="journal article" date="2023" name="IMA Fungus">
        <title>Comparative genomic study of the Penicillium genus elucidates a diverse pangenome and 15 lateral gene transfer events.</title>
        <authorList>
            <person name="Petersen C."/>
            <person name="Sorensen T."/>
            <person name="Nielsen M.R."/>
            <person name="Sondergaard T.E."/>
            <person name="Sorensen J.L."/>
            <person name="Fitzpatrick D.A."/>
            <person name="Frisvad J.C."/>
            <person name="Nielsen K.L."/>
        </authorList>
    </citation>
    <scope>NUCLEOTIDE SEQUENCE</scope>
    <source>
        <strain evidence="12">IBT 17514</strain>
    </source>
</reference>
<comment type="caution">
    <text evidence="12">The sequence shown here is derived from an EMBL/GenBank/DDBJ whole genome shotgun (WGS) entry which is preliminary data.</text>
</comment>
<comment type="similarity">
    <text evidence="2 10">Belongs to the lysophospholipase family.</text>
</comment>
<name>A0AAD6HTT7_9EURO</name>
<reference evidence="12" key="2">
    <citation type="submission" date="2023-01" db="EMBL/GenBank/DDBJ databases">
        <authorList>
            <person name="Petersen C."/>
        </authorList>
    </citation>
    <scope>NUCLEOTIDE SEQUENCE</scope>
    <source>
        <strain evidence="12">IBT 17514</strain>
    </source>
</reference>
<comment type="function">
    <text evidence="1">Catalyzes the release of fatty acids from lysophospholipids.</text>
</comment>
<feature type="chain" id="PRO_5041779296" description="Lysophospholipase" evidence="10">
    <location>
        <begin position="24"/>
        <end position="630"/>
    </location>
</feature>
<dbReference type="InterPro" id="IPR002642">
    <property type="entry name" value="LysoPLipase_cat_dom"/>
</dbReference>
<feature type="signal peptide" evidence="10">
    <location>
        <begin position="1"/>
        <end position="23"/>
    </location>
</feature>
<evidence type="ECO:0000256" key="10">
    <source>
        <dbReference type="RuleBase" id="RU362103"/>
    </source>
</evidence>
<dbReference type="PANTHER" id="PTHR10728:SF62">
    <property type="entry name" value="LYSOPHOSPHOLIPASE"/>
    <property type="match status" value="1"/>
</dbReference>
<dbReference type="GO" id="GO:0005783">
    <property type="term" value="C:endoplasmic reticulum"/>
    <property type="evidence" value="ECO:0007669"/>
    <property type="project" value="TreeGrafter"/>
</dbReference>
<evidence type="ECO:0000256" key="4">
    <source>
        <dbReference type="ARBA" id="ARBA00022801"/>
    </source>
</evidence>
<evidence type="ECO:0000256" key="2">
    <source>
        <dbReference type="ARBA" id="ARBA00008780"/>
    </source>
</evidence>
<dbReference type="Proteomes" id="UP001215712">
    <property type="component" value="Unassembled WGS sequence"/>
</dbReference>
<organism evidence="12 13">
    <name type="scientific">Penicillium malachiteum</name>
    <dbReference type="NCBI Taxonomy" id="1324776"/>
    <lineage>
        <taxon>Eukaryota</taxon>
        <taxon>Fungi</taxon>
        <taxon>Dikarya</taxon>
        <taxon>Ascomycota</taxon>
        <taxon>Pezizomycotina</taxon>
        <taxon>Eurotiomycetes</taxon>
        <taxon>Eurotiomycetidae</taxon>
        <taxon>Eurotiales</taxon>
        <taxon>Aspergillaceae</taxon>
        <taxon>Penicillium</taxon>
    </lineage>
</organism>
<dbReference type="InterPro" id="IPR016035">
    <property type="entry name" value="Acyl_Trfase/lysoPLipase"/>
</dbReference>
<keyword evidence="5 9" id="KW-0442">Lipid degradation</keyword>
<dbReference type="PANTHER" id="PTHR10728">
    <property type="entry name" value="CYTOSOLIC PHOSPHOLIPASE A2"/>
    <property type="match status" value="1"/>
</dbReference>
<keyword evidence="13" id="KW-1185">Reference proteome</keyword>
<sequence>MNIFNLSVLKLLLVGILWQELYSHPSAQILPNEQGLMQPHAEHTITVKSSSLHSKALPDAPDQYTPQSLVCPIDSPFIRNGSTLSTNETEWLEKRRNFTVDAMIQFFARLDLGSLNASSYIEKNAANASALPVIGIAASGGGYRALMNGGGALQAFDSRTVNSSLPGHLGGILQSATYLTGLSGGSWLVGSMYLNNFTDITSLRDSGNVWMFQNSIFVGPTESDDFDVRTFEYFSQIQDAVTGKYIVGYNTSITDYWGRALAYQLINATEGGISYTWSSISTSTDFQSGAIPMPIIVADGRAPGEVLIPDNTTVFEFNPWELGTSNPPLQAFAPLQFLGSKYSTGKLLTDEECVWGFDNAGFIMGTSSSLFNQAFLKINDTDAPDAIKNSLNRILGSIGEANQDIAVYEPNPFYLYNSQSEYAKSTVLSLVDGGEDLQNIPLEPLLQPQRKLDVIIALDSSADTSTRWPNGTAMVATYQRSLSSLGKDSGITFPSVPDQNTFINLGLNKNPTFFGCNSSNMSDSAPLIIYIPNSPYIYQSNVSTFELEYDTPERDLIIENGYNVATMANATINSDWPTCLVCAILSRSLERTDTAIPEKCTICFQRYCWDGTTNHTDPGDYYPSYKVPQG</sequence>
<evidence type="ECO:0000256" key="9">
    <source>
        <dbReference type="PROSITE-ProRule" id="PRU00555"/>
    </source>
</evidence>
<evidence type="ECO:0000256" key="5">
    <source>
        <dbReference type="ARBA" id="ARBA00022963"/>
    </source>
</evidence>
<keyword evidence="7" id="KW-0325">Glycoprotein</keyword>
<dbReference type="SMART" id="SM00022">
    <property type="entry name" value="PLAc"/>
    <property type="match status" value="1"/>
</dbReference>
<dbReference type="GO" id="GO:0004622">
    <property type="term" value="F:phosphatidylcholine lysophospholipase activity"/>
    <property type="evidence" value="ECO:0007669"/>
    <property type="project" value="UniProtKB-EC"/>
</dbReference>
<protein>
    <recommendedName>
        <fullName evidence="3 10">Lysophospholipase</fullName>
        <ecNumber evidence="3 10">3.1.1.5</ecNumber>
    </recommendedName>
</protein>
<dbReference type="PROSITE" id="PS51210">
    <property type="entry name" value="PLA2C"/>
    <property type="match status" value="1"/>
</dbReference>
<evidence type="ECO:0000256" key="3">
    <source>
        <dbReference type="ARBA" id="ARBA00013274"/>
    </source>
</evidence>
<gene>
    <name evidence="12" type="ORF">N7493_001213</name>
</gene>
<dbReference type="Pfam" id="PF01735">
    <property type="entry name" value="PLA2_B"/>
    <property type="match status" value="1"/>
</dbReference>
<evidence type="ECO:0000256" key="1">
    <source>
        <dbReference type="ARBA" id="ARBA00002169"/>
    </source>
</evidence>
<keyword evidence="4 9" id="KW-0378">Hydrolase</keyword>
<dbReference type="GO" id="GO:0046475">
    <property type="term" value="P:glycerophospholipid catabolic process"/>
    <property type="evidence" value="ECO:0007669"/>
    <property type="project" value="TreeGrafter"/>
</dbReference>
<dbReference type="GO" id="GO:0005829">
    <property type="term" value="C:cytosol"/>
    <property type="evidence" value="ECO:0007669"/>
    <property type="project" value="TreeGrafter"/>
</dbReference>
<keyword evidence="6 9" id="KW-0443">Lipid metabolism</keyword>
<dbReference type="FunFam" id="3.40.1090.10:FF:000010">
    <property type="entry name" value="Lysophospholipase"/>
    <property type="match status" value="1"/>
</dbReference>
<proteinExistence type="inferred from homology"/>
<dbReference type="EMBL" id="JAQJAN010000002">
    <property type="protein sequence ID" value="KAJ5738058.1"/>
    <property type="molecule type" value="Genomic_DNA"/>
</dbReference>
<keyword evidence="10" id="KW-0732">Signal</keyword>
<evidence type="ECO:0000313" key="12">
    <source>
        <dbReference type="EMBL" id="KAJ5738058.1"/>
    </source>
</evidence>
<dbReference type="Gene3D" id="3.40.1090.10">
    <property type="entry name" value="Cytosolic phospholipase A2 catalytic domain"/>
    <property type="match status" value="1"/>
</dbReference>
<evidence type="ECO:0000256" key="7">
    <source>
        <dbReference type="ARBA" id="ARBA00023180"/>
    </source>
</evidence>
<evidence type="ECO:0000256" key="8">
    <source>
        <dbReference type="ARBA" id="ARBA00049531"/>
    </source>
</evidence>
<evidence type="ECO:0000313" key="13">
    <source>
        <dbReference type="Proteomes" id="UP001215712"/>
    </source>
</evidence>
<comment type="catalytic activity">
    <reaction evidence="8 10">
        <text>a 1-acyl-sn-glycero-3-phosphocholine + H2O = sn-glycerol 3-phosphocholine + a fatty acid + H(+)</text>
        <dbReference type="Rhea" id="RHEA:15177"/>
        <dbReference type="ChEBI" id="CHEBI:15377"/>
        <dbReference type="ChEBI" id="CHEBI:15378"/>
        <dbReference type="ChEBI" id="CHEBI:16870"/>
        <dbReference type="ChEBI" id="CHEBI:28868"/>
        <dbReference type="ChEBI" id="CHEBI:58168"/>
        <dbReference type="EC" id="3.1.1.5"/>
    </reaction>
</comment>
<dbReference type="GO" id="GO:0004623">
    <property type="term" value="F:phospholipase A2 activity"/>
    <property type="evidence" value="ECO:0007669"/>
    <property type="project" value="TreeGrafter"/>
</dbReference>
<dbReference type="EC" id="3.1.1.5" evidence="3 10"/>
<dbReference type="AlphaFoldDB" id="A0AAD6HTT7"/>
<dbReference type="SUPFAM" id="SSF52151">
    <property type="entry name" value="FabD/lysophospholipase-like"/>
    <property type="match status" value="1"/>
</dbReference>